<dbReference type="GO" id="GO:0003676">
    <property type="term" value="F:nucleic acid binding"/>
    <property type="evidence" value="ECO:0007669"/>
    <property type="project" value="InterPro"/>
</dbReference>
<dbReference type="PANTHER" id="PTHR47326:SF1">
    <property type="entry name" value="HTH PSQ-TYPE DOMAIN-CONTAINING PROTEIN"/>
    <property type="match status" value="1"/>
</dbReference>
<proteinExistence type="predicted"/>
<organism evidence="1">
    <name type="scientific">Clastoptera arizonana</name>
    <name type="common">Arizona spittle bug</name>
    <dbReference type="NCBI Taxonomy" id="38151"/>
    <lineage>
        <taxon>Eukaryota</taxon>
        <taxon>Metazoa</taxon>
        <taxon>Ecdysozoa</taxon>
        <taxon>Arthropoda</taxon>
        <taxon>Hexapoda</taxon>
        <taxon>Insecta</taxon>
        <taxon>Pterygota</taxon>
        <taxon>Neoptera</taxon>
        <taxon>Paraneoptera</taxon>
        <taxon>Hemiptera</taxon>
        <taxon>Auchenorrhyncha</taxon>
        <taxon>Cercopoidea</taxon>
        <taxon>Clastopteridae</taxon>
        <taxon>Clastoptera</taxon>
    </lineage>
</organism>
<dbReference type="Gene3D" id="3.30.420.10">
    <property type="entry name" value="Ribonuclease H-like superfamily/Ribonuclease H"/>
    <property type="match status" value="1"/>
</dbReference>
<dbReference type="PANTHER" id="PTHR47326">
    <property type="entry name" value="TRANSPOSABLE ELEMENT TC3 TRANSPOSASE-LIKE PROTEIN"/>
    <property type="match status" value="1"/>
</dbReference>
<dbReference type="InterPro" id="IPR036397">
    <property type="entry name" value="RNaseH_sf"/>
</dbReference>
<gene>
    <name evidence="1" type="ORF">g.25047</name>
</gene>
<protein>
    <submittedName>
        <fullName evidence="1">Uncharacterized protein</fullName>
    </submittedName>
</protein>
<accession>A0A1B6DKJ8</accession>
<dbReference type="AlphaFoldDB" id="A0A1B6DKJ8"/>
<reference evidence="1" key="1">
    <citation type="submission" date="2015-12" db="EMBL/GenBank/DDBJ databases">
        <title>De novo transcriptome assembly of four potential Pierce s Disease insect vectors from Arizona vineyards.</title>
        <authorList>
            <person name="Tassone E.E."/>
        </authorList>
    </citation>
    <scope>NUCLEOTIDE SEQUENCE</scope>
</reference>
<evidence type="ECO:0000313" key="1">
    <source>
        <dbReference type="EMBL" id="JAS26140.1"/>
    </source>
</evidence>
<name>A0A1B6DKJ8_9HEMI</name>
<dbReference type="EMBL" id="GEDC01011158">
    <property type="protein sequence ID" value="JAS26140.1"/>
    <property type="molecule type" value="Transcribed_RNA"/>
</dbReference>
<sequence length="118" mass="13897">MRDIWFQQDGATAPTARASMQVVGQMFPGHVILRFDDVHWPPRSSQLSICDFFLWGYLKSKVYMNKPRTLNDLKNSIRQEIEAMPNEMLERAVRNFQRRIQVCIGQDGRHLEDIVFRT</sequence>